<dbReference type="AlphaFoldDB" id="A0A4Y7RHJ7"/>
<organism evidence="2 3">
    <name type="scientific">Pelotomaculum schinkii</name>
    <dbReference type="NCBI Taxonomy" id="78350"/>
    <lineage>
        <taxon>Bacteria</taxon>
        <taxon>Bacillati</taxon>
        <taxon>Bacillota</taxon>
        <taxon>Clostridia</taxon>
        <taxon>Eubacteriales</taxon>
        <taxon>Desulfotomaculaceae</taxon>
        <taxon>Pelotomaculum</taxon>
    </lineage>
</organism>
<feature type="compositionally biased region" description="Basic and acidic residues" evidence="1">
    <location>
        <begin position="49"/>
        <end position="60"/>
    </location>
</feature>
<dbReference type="Proteomes" id="UP000298324">
    <property type="component" value="Unassembled WGS sequence"/>
</dbReference>
<feature type="compositionally biased region" description="Basic and acidic residues" evidence="1">
    <location>
        <begin position="18"/>
        <end position="29"/>
    </location>
</feature>
<name>A0A4Y7RHJ7_9FIRM</name>
<keyword evidence="3" id="KW-1185">Reference proteome</keyword>
<reference evidence="2 3" key="1">
    <citation type="journal article" date="2018" name="Environ. Microbiol.">
        <title>Novel energy conservation strategies and behaviour of Pelotomaculum schinkii driving syntrophic propionate catabolism.</title>
        <authorList>
            <person name="Hidalgo-Ahumada C.A.P."/>
            <person name="Nobu M.K."/>
            <person name="Narihiro T."/>
            <person name="Tamaki H."/>
            <person name="Liu W.T."/>
            <person name="Kamagata Y."/>
            <person name="Stams A.J.M."/>
            <person name="Imachi H."/>
            <person name="Sousa D.Z."/>
        </authorList>
    </citation>
    <scope>NUCLEOTIDE SEQUENCE [LARGE SCALE GENOMIC DNA]</scope>
    <source>
        <strain evidence="2 3">HH</strain>
    </source>
</reference>
<proteinExistence type="predicted"/>
<dbReference type="EMBL" id="QFGA01000001">
    <property type="protein sequence ID" value="TEB08271.1"/>
    <property type="molecule type" value="Genomic_DNA"/>
</dbReference>
<protein>
    <submittedName>
        <fullName evidence="2">Uncharacterized protein</fullName>
    </submittedName>
</protein>
<comment type="caution">
    <text evidence="2">The sequence shown here is derived from an EMBL/GenBank/DDBJ whole genome shotgun (WGS) entry which is preliminary data.</text>
</comment>
<evidence type="ECO:0000313" key="3">
    <source>
        <dbReference type="Proteomes" id="UP000298324"/>
    </source>
</evidence>
<evidence type="ECO:0000313" key="2">
    <source>
        <dbReference type="EMBL" id="TEB08271.1"/>
    </source>
</evidence>
<feature type="region of interest" description="Disordered" evidence="1">
    <location>
        <begin position="1"/>
        <end position="60"/>
    </location>
</feature>
<sequence length="60" mass="6891">MSKDLRGMPESLTTQDPIHSHNDPKEIQWDPKGMQHIPTSHDPLHTTQRRFDGGKKVNDC</sequence>
<evidence type="ECO:0000256" key="1">
    <source>
        <dbReference type="SAM" id="MobiDB-lite"/>
    </source>
</evidence>
<gene>
    <name evidence="2" type="ORF">Psch_01826</name>
</gene>
<accession>A0A4Y7RHJ7</accession>